<reference evidence="2" key="2">
    <citation type="submission" date="2016-12" db="EMBL/GenBank/DDBJ databases">
        <authorList>
            <person name="Song W.-J."/>
            <person name="Kurnit D.M."/>
        </authorList>
    </citation>
    <scope>NUCLEOTIDE SEQUENCE [LARGE SCALE GENOMIC DNA]</scope>
    <source>
        <strain evidence="2">HGB1681</strain>
    </source>
</reference>
<sequence length="183" mass="21458">MFKLILKLFGINEKNAYGYPVEFNDFLKREVYRSKYIKSEHRELIYNHLTKKIDIIKNGTELTKDEKIKLNINTRVKYSTKELVLSLTNLGLQKYGSNPKVVCNTLYQSARSKFHHAKELQRVRKTISVKNVIYRGVRDGDDCAWCTKMEGKKLPSDIDIIKLIEENCSCEYNRAYLESVIPR</sequence>
<reference evidence="3" key="1">
    <citation type="submission" date="2016-12" db="EMBL/GenBank/DDBJ databases">
        <authorList>
            <person name="Gaudriault S."/>
        </authorList>
    </citation>
    <scope>NUCLEOTIDE SEQUENCE [LARGE SCALE GENOMIC DNA]</scope>
    <source>
        <strain evidence="3">HGB1681 (deposited as PTA-6826 in the American Type Culture Collection)</strain>
    </source>
</reference>
<dbReference type="RefSeq" id="WP_086956813.1">
    <property type="nucleotide sequence ID" value="NZ_CAWNQC010000228.1"/>
</dbReference>
<proteinExistence type="predicted"/>
<dbReference type="Proteomes" id="UP000196435">
    <property type="component" value="Unassembled WGS sequence"/>
</dbReference>
<dbReference type="EMBL" id="FTLG01000091">
    <property type="protein sequence ID" value="SIP73327.1"/>
    <property type="molecule type" value="Genomic_DNA"/>
</dbReference>
<evidence type="ECO:0000313" key="3">
    <source>
        <dbReference type="Proteomes" id="UP000196435"/>
    </source>
</evidence>
<dbReference type="AlphaFoldDB" id="A0A1N6MX24"/>
<accession>A0A1N6MX24</accession>
<dbReference type="Proteomes" id="UP000224871">
    <property type="component" value="Unassembled WGS sequence"/>
</dbReference>
<dbReference type="EMBL" id="NIBU01000031">
    <property type="protein sequence ID" value="PHM33335.1"/>
    <property type="molecule type" value="Genomic_DNA"/>
</dbReference>
<protein>
    <recommendedName>
        <fullName evidence="5">Phage head morphogenesis domain-containing protein</fullName>
    </recommendedName>
</protein>
<dbReference type="OrthoDB" id="7058633at2"/>
<evidence type="ECO:0000313" key="2">
    <source>
        <dbReference type="EMBL" id="SIP73327.1"/>
    </source>
</evidence>
<name>A0A1N6MX24_9GAMM</name>
<gene>
    <name evidence="1" type="ORF">Xinn_02592</name>
    <name evidence="2" type="ORF">XIS1_1800050</name>
</gene>
<evidence type="ECO:0000313" key="1">
    <source>
        <dbReference type="EMBL" id="PHM33335.1"/>
    </source>
</evidence>
<organism evidence="2 3">
    <name type="scientific">Xenorhabdus innexi</name>
    <dbReference type="NCBI Taxonomy" id="290109"/>
    <lineage>
        <taxon>Bacteria</taxon>
        <taxon>Pseudomonadati</taxon>
        <taxon>Pseudomonadota</taxon>
        <taxon>Gammaproteobacteria</taxon>
        <taxon>Enterobacterales</taxon>
        <taxon>Morganellaceae</taxon>
        <taxon>Xenorhabdus</taxon>
    </lineage>
</organism>
<evidence type="ECO:0008006" key="5">
    <source>
        <dbReference type="Google" id="ProtNLM"/>
    </source>
</evidence>
<reference evidence="1 4" key="3">
    <citation type="journal article" date="2017" name="Nat. Microbiol.">
        <title>Natural product diversity associated with the nematode symbionts Photorhabdus and Xenorhabdus.</title>
        <authorList>
            <person name="Tobias N.J."/>
            <person name="Wolff H."/>
            <person name="Djahanschiri B."/>
            <person name="Grundmann F."/>
            <person name="Kronenwerth M."/>
            <person name="Shi Y.M."/>
            <person name="Simonyi S."/>
            <person name="Grun P."/>
            <person name="Shapiro-Ilan D."/>
            <person name="Pidot S.J."/>
            <person name="Stinear T.P."/>
            <person name="Ebersberger I."/>
            <person name="Bode H.B."/>
        </authorList>
    </citation>
    <scope>NUCLEOTIDE SEQUENCE [LARGE SCALE GENOMIC DNA]</scope>
    <source>
        <strain evidence="1 4">DSM 16336</strain>
    </source>
</reference>
<evidence type="ECO:0000313" key="4">
    <source>
        <dbReference type="Proteomes" id="UP000224871"/>
    </source>
</evidence>
<keyword evidence="4" id="KW-1185">Reference proteome</keyword>